<dbReference type="InterPro" id="IPR039752">
    <property type="entry name" value="F-box_only"/>
</dbReference>
<dbReference type="GO" id="GO:0036503">
    <property type="term" value="P:ERAD pathway"/>
    <property type="evidence" value="ECO:0007669"/>
    <property type="project" value="TreeGrafter"/>
</dbReference>
<gene>
    <name evidence="3" type="ORF">PMAYCL1PPCAC_04334</name>
</gene>
<dbReference type="Gene3D" id="2.60.120.260">
    <property type="entry name" value="Galactose-binding domain-like"/>
    <property type="match status" value="1"/>
</dbReference>
<feature type="domain" description="FBA" evidence="2">
    <location>
        <begin position="85"/>
        <end position="275"/>
    </location>
</feature>
<reference evidence="4" key="1">
    <citation type="submission" date="2022-10" db="EMBL/GenBank/DDBJ databases">
        <title>Genome assembly of Pristionchus species.</title>
        <authorList>
            <person name="Yoshida K."/>
            <person name="Sommer R.J."/>
        </authorList>
    </citation>
    <scope>NUCLEOTIDE SEQUENCE [LARGE SCALE GENOMIC DNA]</scope>
    <source>
        <strain evidence="4">RS5460</strain>
    </source>
</reference>
<evidence type="ECO:0008006" key="5">
    <source>
        <dbReference type="Google" id="ProtNLM"/>
    </source>
</evidence>
<protein>
    <recommendedName>
        <fullName evidence="5">F-box domain-containing protein</fullName>
    </recommendedName>
</protein>
<dbReference type="PROSITE" id="PS50181">
    <property type="entry name" value="FBOX"/>
    <property type="match status" value="1"/>
</dbReference>
<dbReference type="InterPro" id="IPR001810">
    <property type="entry name" value="F-box_dom"/>
</dbReference>
<dbReference type="Pfam" id="PF00646">
    <property type="entry name" value="F-box"/>
    <property type="match status" value="1"/>
</dbReference>
<dbReference type="GO" id="GO:0005737">
    <property type="term" value="C:cytoplasm"/>
    <property type="evidence" value="ECO:0007669"/>
    <property type="project" value="TreeGrafter"/>
</dbReference>
<dbReference type="PANTHER" id="PTHR12125">
    <property type="entry name" value="F-BOX ONLY PROTEIN 6-LIKE PROTEIN"/>
    <property type="match status" value="1"/>
</dbReference>
<dbReference type="PANTHER" id="PTHR12125:SF5">
    <property type="entry name" value="F-BOX DOMAIN-CONTAINING PROTEIN"/>
    <property type="match status" value="1"/>
</dbReference>
<evidence type="ECO:0000259" key="2">
    <source>
        <dbReference type="PROSITE" id="PS51114"/>
    </source>
</evidence>
<dbReference type="InterPro" id="IPR007397">
    <property type="entry name" value="F-box-assoc_dom"/>
</dbReference>
<dbReference type="InterPro" id="IPR036047">
    <property type="entry name" value="F-box-like_dom_sf"/>
</dbReference>
<dbReference type="SUPFAM" id="SSF81383">
    <property type="entry name" value="F-box domain"/>
    <property type="match status" value="1"/>
</dbReference>
<dbReference type="Proteomes" id="UP001328107">
    <property type="component" value="Unassembled WGS sequence"/>
</dbReference>
<dbReference type="AlphaFoldDB" id="A0AAN4Z6Q6"/>
<evidence type="ECO:0000259" key="1">
    <source>
        <dbReference type="PROSITE" id="PS50181"/>
    </source>
</evidence>
<dbReference type="PROSITE" id="PS51114">
    <property type="entry name" value="FBA"/>
    <property type="match status" value="1"/>
</dbReference>
<dbReference type="SUPFAM" id="SSF49785">
    <property type="entry name" value="Galactose-binding domain-like"/>
    <property type="match status" value="1"/>
</dbReference>
<dbReference type="GO" id="GO:0061630">
    <property type="term" value="F:ubiquitin protein ligase activity"/>
    <property type="evidence" value="ECO:0007669"/>
    <property type="project" value="TreeGrafter"/>
</dbReference>
<keyword evidence="4" id="KW-1185">Reference proteome</keyword>
<dbReference type="GO" id="GO:0031146">
    <property type="term" value="P:SCF-dependent proteasomal ubiquitin-dependent protein catabolic process"/>
    <property type="evidence" value="ECO:0007669"/>
    <property type="project" value="TreeGrafter"/>
</dbReference>
<organism evidence="3 4">
    <name type="scientific">Pristionchus mayeri</name>
    <dbReference type="NCBI Taxonomy" id="1317129"/>
    <lineage>
        <taxon>Eukaryota</taxon>
        <taxon>Metazoa</taxon>
        <taxon>Ecdysozoa</taxon>
        <taxon>Nematoda</taxon>
        <taxon>Chromadorea</taxon>
        <taxon>Rhabditida</taxon>
        <taxon>Rhabditina</taxon>
        <taxon>Diplogasteromorpha</taxon>
        <taxon>Diplogasteroidea</taxon>
        <taxon>Neodiplogasteridae</taxon>
        <taxon>Pristionchus</taxon>
    </lineage>
</organism>
<dbReference type="SMART" id="SM01198">
    <property type="entry name" value="FBA"/>
    <property type="match status" value="1"/>
</dbReference>
<dbReference type="Gene3D" id="1.20.1280.50">
    <property type="match status" value="1"/>
</dbReference>
<feature type="domain" description="F-box" evidence="1">
    <location>
        <begin position="1"/>
        <end position="47"/>
    </location>
</feature>
<proteinExistence type="predicted"/>
<comment type="caution">
    <text evidence="3">The sequence shown here is derived from an EMBL/GenBank/DDBJ whole genome shotgun (WGS) entry which is preliminary data.</text>
</comment>
<dbReference type="GO" id="GO:0019005">
    <property type="term" value="C:SCF ubiquitin ligase complex"/>
    <property type="evidence" value="ECO:0007669"/>
    <property type="project" value="TreeGrafter"/>
</dbReference>
<dbReference type="FunFam" id="2.60.120.260:FF:000012">
    <property type="entry name" value="F-box only protein 2"/>
    <property type="match status" value="1"/>
</dbReference>
<dbReference type="InterPro" id="IPR008979">
    <property type="entry name" value="Galactose-bd-like_sf"/>
</dbReference>
<dbReference type="EMBL" id="BTRK01000001">
    <property type="protein sequence ID" value="GMR34139.1"/>
    <property type="molecule type" value="Genomic_DNA"/>
</dbReference>
<dbReference type="Pfam" id="PF04300">
    <property type="entry name" value="FBA"/>
    <property type="match status" value="1"/>
</dbReference>
<name>A0AAN4Z6Q6_9BILA</name>
<sequence>MALIEDYPDVVIHEVAKQLDYSTIRAMKLVSRRLHSALSDPLLWIDLCERDDRPLPSRAFRKSLADQAREDQNEKMVGQLDFERVWVKNPFRANLMRSPILPQMAEMGREYGWKFSDEPYASMKVEEPPQGTVPHPDIVRCFATSHQWGQRCATVHLTKEGLPEWLLDHVRPRIVVSELVAPRFDCASEYHLHAQLLRAGEPFDTRAKTGNRVRVVEKEWPQWTNPAHWERVETIFEDYPAGMRTLTVISRGKDRQFWAGNYGAKFANLQVRIEMPDEARWLAESDFPEVTTEYDDFPTFITNREVTGRPGGFFGRFRRFGGN</sequence>
<accession>A0AAN4Z6Q6</accession>
<dbReference type="GO" id="GO:0006516">
    <property type="term" value="P:glycoprotein catabolic process"/>
    <property type="evidence" value="ECO:0007669"/>
    <property type="project" value="TreeGrafter"/>
</dbReference>
<evidence type="ECO:0000313" key="3">
    <source>
        <dbReference type="EMBL" id="GMR34139.1"/>
    </source>
</evidence>
<evidence type="ECO:0000313" key="4">
    <source>
        <dbReference type="Proteomes" id="UP001328107"/>
    </source>
</evidence>